<dbReference type="RefSeq" id="WP_216479479.1">
    <property type="nucleotide sequence ID" value="NZ_JAHLQJ010000011.1"/>
</dbReference>
<dbReference type="PANTHER" id="PTHR35525:SF3">
    <property type="entry name" value="BLL6575 PROTEIN"/>
    <property type="match status" value="1"/>
</dbReference>
<evidence type="ECO:0000313" key="2">
    <source>
        <dbReference type="EMBL" id="MBU5672915.1"/>
    </source>
</evidence>
<dbReference type="EMBL" id="JAHLQJ010000011">
    <property type="protein sequence ID" value="MBU5672915.1"/>
    <property type="molecule type" value="Genomic_DNA"/>
</dbReference>
<organism evidence="2 3">
    <name type="scientific">Paenibacillus brevis</name>
    <dbReference type="NCBI Taxonomy" id="2841508"/>
    <lineage>
        <taxon>Bacteria</taxon>
        <taxon>Bacillati</taxon>
        <taxon>Bacillota</taxon>
        <taxon>Bacilli</taxon>
        <taxon>Bacillales</taxon>
        <taxon>Paenibacillaceae</taxon>
        <taxon>Paenibacillus</taxon>
    </lineage>
</organism>
<proteinExistence type="predicted"/>
<protein>
    <submittedName>
        <fullName evidence="2">CGNR zinc finger domain-containing protein</fullName>
    </submittedName>
</protein>
<dbReference type="PANTHER" id="PTHR35525">
    <property type="entry name" value="BLL6575 PROTEIN"/>
    <property type="match status" value="1"/>
</dbReference>
<feature type="domain" description="Zinc finger CGNR" evidence="1">
    <location>
        <begin position="136"/>
        <end position="179"/>
    </location>
</feature>
<dbReference type="InterPro" id="IPR010852">
    <property type="entry name" value="ABATE"/>
</dbReference>
<name>A0ABS6FUT1_9BACL</name>
<gene>
    <name evidence="2" type="ORF">KQJ23_13855</name>
</gene>
<dbReference type="Pfam" id="PF07336">
    <property type="entry name" value="ABATE"/>
    <property type="match status" value="1"/>
</dbReference>
<evidence type="ECO:0000313" key="3">
    <source>
        <dbReference type="Proteomes" id="UP000743001"/>
    </source>
</evidence>
<sequence>METLWSDFLNSRAGDWRGGSGLQERMGKEKWQRYFLERWSLSAPAPASGETVKELQAFREQLRALVQHYIAGGLVSEKDLEMLNPVLAKGPVIRCAIIQGGVISMEGVPLRNDWEQIMAEVAASFLHTLTAGEPSRIRICDNPDCGWIFYDDTRNRTKKYCEDKTCGNLMKVRRFRAKKKEQELGKDTTTTSGE</sequence>
<evidence type="ECO:0000259" key="1">
    <source>
        <dbReference type="Pfam" id="PF11706"/>
    </source>
</evidence>
<reference evidence="2 3" key="1">
    <citation type="submission" date="2021-06" db="EMBL/GenBank/DDBJ databases">
        <authorList>
            <person name="Sun Q."/>
            <person name="Li D."/>
        </authorList>
    </citation>
    <scope>NUCLEOTIDE SEQUENCE [LARGE SCALE GENOMIC DNA]</scope>
    <source>
        <strain evidence="2 3">MSJ-6</strain>
    </source>
</reference>
<dbReference type="Pfam" id="PF11706">
    <property type="entry name" value="zf-CGNR"/>
    <property type="match status" value="1"/>
</dbReference>
<comment type="caution">
    <text evidence="2">The sequence shown here is derived from an EMBL/GenBank/DDBJ whole genome shotgun (WGS) entry which is preliminary data.</text>
</comment>
<dbReference type="InterPro" id="IPR021005">
    <property type="entry name" value="Znf_CGNR"/>
</dbReference>
<keyword evidence="3" id="KW-1185">Reference proteome</keyword>
<dbReference type="Proteomes" id="UP000743001">
    <property type="component" value="Unassembled WGS sequence"/>
</dbReference>
<accession>A0ABS6FUT1</accession>